<sequence>MSSRYFLVLGYDHVSPATDAGRIFAIIFGLVGIPLMFITAANIGKFLSEMVTNGYIEYVRIKRYLYNRIKRIKNINSTFVIDNEEHDFLRAKLPILAYFFIILSYCSLGGLFFSNYEQGSSWTFISGLFFSFNTITTIGLGNVSVDSVPYALFIIVYCIVGLAVITMCVDLASAQLKKLFTKLHYFGRTFRGARSTVMNMGDDIKELIRLIAALKSGKSKAQVTLDDLKFFIEYDRSVARAYEPKGSKFFKYMDDEDYFWDKFGGPRQRSEQTLHVMALARNERGEYCANFSEKLDISAARSPSVISANIQQKNQAVMV</sequence>
<keyword evidence="6 9" id="KW-0472">Membrane</keyword>
<comment type="subcellular location">
    <subcellularLocation>
        <location evidence="1">Membrane</location>
        <topology evidence="1">Multi-pass membrane protein</topology>
    </subcellularLocation>
</comment>
<feature type="transmembrane region" description="Helical" evidence="9">
    <location>
        <begin position="95"/>
        <end position="116"/>
    </location>
</feature>
<dbReference type="Proteomes" id="UP000887565">
    <property type="component" value="Unplaced"/>
</dbReference>
<dbReference type="GO" id="GO:0015271">
    <property type="term" value="F:outward rectifier potassium channel activity"/>
    <property type="evidence" value="ECO:0007669"/>
    <property type="project" value="TreeGrafter"/>
</dbReference>
<keyword evidence="4 9" id="KW-1133">Transmembrane helix</keyword>
<dbReference type="Gene3D" id="1.10.287.70">
    <property type="match status" value="1"/>
</dbReference>
<feature type="transmembrane region" description="Helical" evidence="9">
    <location>
        <begin position="150"/>
        <end position="172"/>
    </location>
</feature>
<dbReference type="AlphaFoldDB" id="A0A915KJ83"/>
<evidence type="ECO:0000313" key="12">
    <source>
        <dbReference type="WBParaSite" id="nRc.2.0.1.t38885-RA"/>
    </source>
</evidence>
<evidence type="ECO:0000259" key="10">
    <source>
        <dbReference type="Pfam" id="PF07885"/>
    </source>
</evidence>
<proteinExistence type="inferred from homology"/>
<organism evidence="11 12">
    <name type="scientific">Romanomermis culicivorax</name>
    <name type="common">Nematode worm</name>
    <dbReference type="NCBI Taxonomy" id="13658"/>
    <lineage>
        <taxon>Eukaryota</taxon>
        <taxon>Metazoa</taxon>
        <taxon>Ecdysozoa</taxon>
        <taxon>Nematoda</taxon>
        <taxon>Enoplea</taxon>
        <taxon>Dorylaimia</taxon>
        <taxon>Mermithida</taxon>
        <taxon>Mermithoidea</taxon>
        <taxon>Mermithidae</taxon>
        <taxon>Romanomermis</taxon>
    </lineage>
</organism>
<dbReference type="GO" id="GO:0022841">
    <property type="term" value="F:potassium ion leak channel activity"/>
    <property type="evidence" value="ECO:0007669"/>
    <property type="project" value="TreeGrafter"/>
</dbReference>
<dbReference type="OMA" id="CYWIDEL"/>
<evidence type="ECO:0000313" key="11">
    <source>
        <dbReference type="Proteomes" id="UP000887565"/>
    </source>
</evidence>
<keyword evidence="5 8" id="KW-0406">Ion transport</keyword>
<keyword evidence="7 8" id="KW-0407">Ion channel</keyword>
<dbReference type="InterPro" id="IPR003280">
    <property type="entry name" value="2pore_dom_K_chnl"/>
</dbReference>
<evidence type="ECO:0000256" key="2">
    <source>
        <dbReference type="ARBA" id="ARBA00022448"/>
    </source>
</evidence>
<dbReference type="PANTHER" id="PTHR11003">
    <property type="entry name" value="POTASSIUM CHANNEL, SUBFAMILY K"/>
    <property type="match status" value="1"/>
</dbReference>
<accession>A0A915KJ83</accession>
<evidence type="ECO:0000256" key="8">
    <source>
        <dbReference type="RuleBase" id="RU003857"/>
    </source>
</evidence>
<name>A0A915KJ83_ROMCU</name>
<dbReference type="InterPro" id="IPR013099">
    <property type="entry name" value="K_chnl_dom"/>
</dbReference>
<dbReference type="Pfam" id="PF07885">
    <property type="entry name" value="Ion_trans_2"/>
    <property type="match status" value="2"/>
</dbReference>
<dbReference type="WBParaSite" id="nRc.2.0.1.t38885-RA">
    <property type="protein sequence ID" value="nRc.2.0.1.t38885-RA"/>
    <property type="gene ID" value="nRc.2.0.1.g38885"/>
</dbReference>
<feature type="domain" description="Potassium channel" evidence="10">
    <location>
        <begin position="9"/>
        <end position="48"/>
    </location>
</feature>
<dbReference type="PRINTS" id="PR01333">
    <property type="entry name" value="2POREKCHANEL"/>
</dbReference>
<evidence type="ECO:0000256" key="5">
    <source>
        <dbReference type="ARBA" id="ARBA00023065"/>
    </source>
</evidence>
<dbReference type="SUPFAM" id="SSF81324">
    <property type="entry name" value="Voltage-gated potassium channels"/>
    <property type="match status" value="1"/>
</dbReference>
<keyword evidence="3 8" id="KW-0812">Transmembrane</keyword>
<evidence type="ECO:0000256" key="4">
    <source>
        <dbReference type="ARBA" id="ARBA00022989"/>
    </source>
</evidence>
<protein>
    <submittedName>
        <fullName evidence="12">Potassium channel domain-containing protein</fullName>
    </submittedName>
</protein>
<comment type="similarity">
    <text evidence="8">Belongs to the two pore domain potassium channel (TC 1.A.1.8) family.</text>
</comment>
<feature type="domain" description="Potassium channel" evidence="10">
    <location>
        <begin position="102"/>
        <end position="173"/>
    </location>
</feature>
<dbReference type="PANTHER" id="PTHR11003:SF322">
    <property type="entry name" value="POTASSIUM CHANNEL DOMAIN-CONTAINING PROTEIN"/>
    <property type="match status" value="1"/>
</dbReference>
<evidence type="ECO:0000256" key="6">
    <source>
        <dbReference type="ARBA" id="ARBA00023136"/>
    </source>
</evidence>
<dbReference type="GO" id="GO:0005886">
    <property type="term" value="C:plasma membrane"/>
    <property type="evidence" value="ECO:0007669"/>
    <property type="project" value="TreeGrafter"/>
</dbReference>
<reference evidence="12" key="1">
    <citation type="submission" date="2022-11" db="UniProtKB">
        <authorList>
            <consortium name="WormBaseParasite"/>
        </authorList>
    </citation>
    <scope>IDENTIFICATION</scope>
</reference>
<evidence type="ECO:0000256" key="9">
    <source>
        <dbReference type="SAM" id="Phobius"/>
    </source>
</evidence>
<feature type="transmembrane region" description="Helical" evidence="9">
    <location>
        <begin position="122"/>
        <end position="143"/>
    </location>
</feature>
<evidence type="ECO:0000256" key="3">
    <source>
        <dbReference type="ARBA" id="ARBA00022692"/>
    </source>
</evidence>
<evidence type="ECO:0000256" key="7">
    <source>
        <dbReference type="ARBA" id="ARBA00023303"/>
    </source>
</evidence>
<evidence type="ECO:0000256" key="1">
    <source>
        <dbReference type="ARBA" id="ARBA00004141"/>
    </source>
</evidence>
<keyword evidence="2 8" id="KW-0813">Transport</keyword>
<feature type="transmembrane region" description="Helical" evidence="9">
    <location>
        <begin position="20"/>
        <end position="40"/>
    </location>
</feature>
<keyword evidence="11" id="KW-1185">Reference proteome</keyword>
<dbReference type="GO" id="GO:0030322">
    <property type="term" value="P:stabilization of membrane potential"/>
    <property type="evidence" value="ECO:0007669"/>
    <property type="project" value="TreeGrafter"/>
</dbReference>